<comment type="caution">
    <text evidence="4">The sequence shown here is derived from an EMBL/GenBank/DDBJ whole genome shotgun (WGS) entry which is preliminary data.</text>
</comment>
<evidence type="ECO:0000256" key="1">
    <source>
        <dbReference type="ARBA" id="ARBA00006484"/>
    </source>
</evidence>
<keyword evidence="5" id="KW-1185">Reference proteome</keyword>
<reference evidence="4 5" key="1">
    <citation type="submission" date="2020-08" db="EMBL/GenBank/DDBJ databases">
        <title>Genomic Encyclopedia of Type Strains, Phase IV (KMG-IV): sequencing the most valuable type-strain genomes for metagenomic binning, comparative biology and taxonomic classification.</title>
        <authorList>
            <person name="Goeker M."/>
        </authorList>
    </citation>
    <scope>NUCLEOTIDE SEQUENCE [LARGE SCALE GENOMIC DNA]</scope>
    <source>
        <strain evidence="4 5">DSM 29007</strain>
    </source>
</reference>
<dbReference type="Proteomes" id="UP000582837">
    <property type="component" value="Unassembled WGS sequence"/>
</dbReference>
<evidence type="ECO:0000313" key="5">
    <source>
        <dbReference type="Proteomes" id="UP000582837"/>
    </source>
</evidence>
<dbReference type="InterPro" id="IPR002347">
    <property type="entry name" value="SDR_fam"/>
</dbReference>
<evidence type="ECO:0000313" key="4">
    <source>
        <dbReference type="EMBL" id="MBB6073807.1"/>
    </source>
</evidence>
<dbReference type="AlphaFoldDB" id="A0A841H6T3"/>
<feature type="compositionally biased region" description="Basic and acidic residues" evidence="3">
    <location>
        <begin position="26"/>
        <end position="36"/>
    </location>
</feature>
<dbReference type="InterPro" id="IPR020904">
    <property type="entry name" value="Sc_DH/Rdtase_CS"/>
</dbReference>
<dbReference type="InterPro" id="IPR036291">
    <property type="entry name" value="NAD(P)-bd_dom_sf"/>
</dbReference>
<evidence type="ECO:0000256" key="2">
    <source>
        <dbReference type="ARBA" id="ARBA00023002"/>
    </source>
</evidence>
<dbReference type="SUPFAM" id="SSF51735">
    <property type="entry name" value="NAD(P)-binding Rossmann-fold domains"/>
    <property type="match status" value="1"/>
</dbReference>
<dbReference type="Pfam" id="PF13561">
    <property type="entry name" value="adh_short_C2"/>
    <property type="match status" value="1"/>
</dbReference>
<feature type="region of interest" description="Disordered" evidence="3">
    <location>
        <begin position="1"/>
        <end position="36"/>
    </location>
</feature>
<dbReference type="RefSeq" id="WP_170035211.1">
    <property type="nucleotide sequence ID" value="NZ_JABDTL010000001.1"/>
</dbReference>
<accession>A0A841H6T3</accession>
<dbReference type="PANTHER" id="PTHR48107">
    <property type="entry name" value="NADPH-DEPENDENT ALDEHYDE REDUCTASE-LIKE PROTEIN, CHLOROPLASTIC-RELATED"/>
    <property type="match status" value="1"/>
</dbReference>
<organism evidence="4 5">
    <name type="scientific">Longimicrobium terrae</name>
    <dbReference type="NCBI Taxonomy" id="1639882"/>
    <lineage>
        <taxon>Bacteria</taxon>
        <taxon>Pseudomonadati</taxon>
        <taxon>Gemmatimonadota</taxon>
        <taxon>Longimicrobiia</taxon>
        <taxon>Longimicrobiales</taxon>
        <taxon>Longimicrobiaceae</taxon>
        <taxon>Longimicrobium</taxon>
    </lineage>
</organism>
<dbReference type="Gene3D" id="3.40.50.720">
    <property type="entry name" value="NAD(P)-binding Rossmann-like Domain"/>
    <property type="match status" value="1"/>
</dbReference>
<sequence>MLDRNPMNGPTVSKKDTQQPYPGTDDAMHRKADHGEESYQGCGKLTGLAAVITGGDSGIGRAVAIAFAKEGADVAIGYLSEQEDVDAQETRRHVEAAGRRCLVHRFDVRSQSACREFVDLAAKEFGRLDILVNNAAYQMEQQGIEELTEEQIDRTFRTNIFGYIYMAQAALKHLKEGGCIINTGSVTALEGNPGLIDYSATKGAIHNFTLTLAQVVSEKGIRVNAVAPGPVWTPLIPATMSPEKVATFGEDTMWKRPAQPIELATSYVFLASADARYISGEILAVTGKGGTR</sequence>
<gene>
    <name evidence="4" type="ORF">HNQ61_005485</name>
</gene>
<dbReference type="FunFam" id="3.40.50.720:FF:000084">
    <property type="entry name" value="Short-chain dehydrogenase reductase"/>
    <property type="match status" value="1"/>
</dbReference>
<protein>
    <recommendedName>
        <fullName evidence="6">SDR family oxidoreductase</fullName>
    </recommendedName>
</protein>
<keyword evidence="2" id="KW-0560">Oxidoreductase</keyword>
<dbReference type="PRINTS" id="PR00080">
    <property type="entry name" value="SDRFAMILY"/>
</dbReference>
<dbReference type="GO" id="GO:0016614">
    <property type="term" value="F:oxidoreductase activity, acting on CH-OH group of donors"/>
    <property type="evidence" value="ECO:0007669"/>
    <property type="project" value="UniProtKB-ARBA"/>
</dbReference>
<dbReference type="PRINTS" id="PR00081">
    <property type="entry name" value="GDHRDH"/>
</dbReference>
<evidence type="ECO:0000256" key="3">
    <source>
        <dbReference type="SAM" id="MobiDB-lite"/>
    </source>
</evidence>
<dbReference type="PROSITE" id="PS00061">
    <property type="entry name" value="ADH_SHORT"/>
    <property type="match status" value="1"/>
</dbReference>
<comment type="similarity">
    <text evidence="1">Belongs to the short-chain dehydrogenases/reductases (SDR) family.</text>
</comment>
<proteinExistence type="inferred from homology"/>
<name>A0A841H6T3_9BACT</name>
<dbReference type="EMBL" id="JACHIA010000029">
    <property type="protein sequence ID" value="MBB6073807.1"/>
    <property type="molecule type" value="Genomic_DNA"/>
</dbReference>
<evidence type="ECO:0008006" key="6">
    <source>
        <dbReference type="Google" id="ProtNLM"/>
    </source>
</evidence>
<dbReference type="PANTHER" id="PTHR48107:SF16">
    <property type="entry name" value="NADPH-DEPENDENT ALDEHYDE REDUCTASE 1, CHLOROPLASTIC"/>
    <property type="match status" value="1"/>
</dbReference>